<dbReference type="PANTHER" id="PTHR24241:SF59">
    <property type="entry name" value="ADIPOKINETIC HORMONE RECEPTOR, ISOFORM C"/>
    <property type="match status" value="1"/>
</dbReference>
<dbReference type="EMBL" id="HBUE01325137">
    <property type="protein sequence ID" value="CAG6590448.1"/>
    <property type="molecule type" value="Transcribed_RNA"/>
</dbReference>
<protein>
    <submittedName>
        <fullName evidence="11">Gonadotropin-releasing hormone II receptor</fullName>
    </submittedName>
</protein>
<evidence type="ECO:0000259" key="10">
    <source>
        <dbReference type="PROSITE" id="PS50262"/>
    </source>
</evidence>
<dbReference type="GO" id="GO:0005886">
    <property type="term" value="C:plasma membrane"/>
    <property type="evidence" value="ECO:0007669"/>
    <property type="project" value="UniProtKB-SubCell"/>
</dbReference>
<organism evidence="11">
    <name type="scientific">Culex pipiens</name>
    <name type="common">House mosquito</name>
    <dbReference type="NCBI Taxonomy" id="7175"/>
    <lineage>
        <taxon>Eukaryota</taxon>
        <taxon>Metazoa</taxon>
        <taxon>Ecdysozoa</taxon>
        <taxon>Arthropoda</taxon>
        <taxon>Hexapoda</taxon>
        <taxon>Insecta</taxon>
        <taxon>Pterygota</taxon>
        <taxon>Neoptera</taxon>
        <taxon>Endopterygota</taxon>
        <taxon>Diptera</taxon>
        <taxon>Nematocera</taxon>
        <taxon>Culicoidea</taxon>
        <taxon>Culicidae</taxon>
        <taxon>Culicinae</taxon>
        <taxon>Culicini</taxon>
        <taxon>Culex</taxon>
        <taxon>Culex</taxon>
    </lineage>
</organism>
<dbReference type="EMBL" id="HBUE01218572">
    <property type="protein sequence ID" value="CAG6538433.1"/>
    <property type="molecule type" value="Transcribed_RNA"/>
</dbReference>
<evidence type="ECO:0000256" key="7">
    <source>
        <dbReference type="ARBA" id="ARBA00023170"/>
    </source>
</evidence>
<evidence type="ECO:0000256" key="4">
    <source>
        <dbReference type="ARBA" id="ARBA00022692"/>
    </source>
</evidence>
<dbReference type="PROSITE" id="PS50262">
    <property type="entry name" value="G_PROTEIN_RECEP_F1_2"/>
    <property type="match status" value="1"/>
</dbReference>
<dbReference type="PROSITE" id="PS00237">
    <property type="entry name" value="G_PROTEIN_RECEP_F1_1"/>
    <property type="match status" value="1"/>
</dbReference>
<dbReference type="InterPro" id="IPR017452">
    <property type="entry name" value="GPCR_Rhodpsn_7TM"/>
</dbReference>
<dbReference type="GO" id="GO:0097003">
    <property type="term" value="F:adipokinetic hormone receptor activity"/>
    <property type="evidence" value="ECO:0007669"/>
    <property type="project" value="TreeGrafter"/>
</dbReference>
<feature type="transmembrane region" description="Helical" evidence="9">
    <location>
        <begin position="155"/>
        <end position="177"/>
    </location>
</feature>
<keyword evidence="3" id="KW-1003">Cell membrane</keyword>
<evidence type="ECO:0000256" key="8">
    <source>
        <dbReference type="RuleBase" id="RU000688"/>
    </source>
</evidence>
<keyword evidence="4 8" id="KW-0812">Transmembrane</keyword>
<evidence type="ECO:0000256" key="5">
    <source>
        <dbReference type="ARBA" id="ARBA00022989"/>
    </source>
</evidence>
<dbReference type="InterPro" id="IPR000276">
    <property type="entry name" value="GPCR_Rhodpsn"/>
</dbReference>
<evidence type="ECO:0000256" key="2">
    <source>
        <dbReference type="ARBA" id="ARBA00010663"/>
    </source>
</evidence>
<proteinExistence type="inferred from homology"/>
<keyword evidence="5 9" id="KW-1133">Transmembrane helix</keyword>
<comment type="similarity">
    <text evidence="2 8">Belongs to the G-protein coupled receptor 1 family.</text>
</comment>
<evidence type="ECO:0000256" key="6">
    <source>
        <dbReference type="ARBA" id="ARBA00023136"/>
    </source>
</evidence>
<evidence type="ECO:0000256" key="9">
    <source>
        <dbReference type="SAM" id="Phobius"/>
    </source>
</evidence>
<feature type="transmembrane region" description="Helical" evidence="9">
    <location>
        <begin position="77"/>
        <end position="102"/>
    </location>
</feature>
<keyword evidence="7 8" id="KW-0675">Receptor</keyword>
<feature type="transmembrane region" description="Helical" evidence="9">
    <location>
        <begin position="122"/>
        <end position="143"/>
    </location>
</feature>
<feature type="transmembrane region" description="Helical" evidence="9">
    <location>
        <begin position="299"/>
        <end position="318"/>
    </location>
</feature>
<dbReference type="AlphaFoldDB" id="A0A8D8BIQ3"/>
<keyword evidence="8" id="KW-0297">G-protein coupled receptor</keyword>
<dbReference type="GO" id="GO:0004930">
    <property type="term" value="F:G protein-coupled receptor activity"/>
    <property type="evidence" value="ECO:0007669"/>
    <property type="project" value="UniProtKB-KW"/>
</dbReference>
<dbReference type="CDD" id="cd15382">
    <property type="entry name" value="7tmA_AKHR"/>
    <property type="match status" value="1"/>
</dbReference>
<keyword evidence="6 9" id="KW-0472">Membrane</keyword>
<accession>A0A8D8BIQ3</accession>
<evidence type="ECO:0000256" key="1">
    <source>
        <dbReference type="ARBA" id="ARBA00004651"/>
    </source>
</evidence>
<feature type="transmembrane region" description="Helical" evidence="9">
    <location>
        <begin position="262"/>
        <end position="284"/>
    </location>
</feature>
<dbReference type="Pfam" id="PF00001">
    <property type="entry name" value="7tm_1"/>
    <property type="match status" value="1"/>
</dbReference>
<dbReference type="PRINTS" id="PR00237">
    <property type="entry name" value="GPCRRHODOPSN"/>
</dbReference>
<dbReference type="PANTHER" id="PTHR24241">
    <property type="entry name" value="NEUROPEPTIDE RECEPTOR-RELATED G-PROTEIN COUPLED RECEPTOR"/>
    <property type="match status" value="1"/>
</dbReference>
<evidence type="ECO:0000313" key="11">
    <source>
        <dbReference type="EMBL" id="CAG6476589.1"/>
    </source>
</evidence>
<feature type="transmembrane region" description="Helical" evidence="9">
    <location>
        <begin position="201"/>
        <end position="226"/>
    </location>
</feature>
<feature type="domain" description="G-protein coupled receptors family 1 profile" evidence="10">
    <location>
        <begin position="56"/>
        <end position="315"/>
    </location>
</feature>
<dbReference type="EMBL" id="HBUE01078871">
    <property type="protein sequence ID" value="CAG6476589.1"/>
    <property type="molecule type" value="Transcribed_RNA"/>
</dbReference>
<dbReference type="Gene3D" id="1.20.1070.10">
    <property type="entry name" value="Rhodopsin 7-helix transmembrane proteins"/>
    <property type="match status" value="1"/>
</dbReference>
<name>A0A8D8BIQ3_CULPI</name>
<sequence>MAQNFLTLGINGEPIDWDYANKSRNVSALPIDMQFNPGHRLQIGVYSILMVVSAIGNITVLTLLIKRRLKSHTRLDMMLTHLAIADLLVTFLMMPLEIAWAWTVQWVAGDIMCRLMAFFRTFGLYLSSYVLVCISVDRYFAVLQPLKLSKARGKIMIIGAWMFSTVCSSPQALVFHVEPHPKVSWFLQCVTYNSWNGNYQFIYNILGMVFMYALPLLTIICSYASIYMEIFRHSRMPNSDGFRRSSIDVLGRAKRRTLKMTITIVTVFAICWTPYYVMSVWYWLDASSAYSVDQRVQKGLFLFACTNSCMNPIVYGVYNIKLRKGRNSVNARPGQSSVKLKNITKYTHHSESVQSATCKHHALKDVDDPAIKIV</sequence>
<dbReference type="SUPFAM" id="SSF81321">
    <property type="entry name" value="Family A G protein-coupled receptor-like"/>
    <property type="match status" value="1"/>
</dbReference>
<dbReference type="GO" id="GO:0032870">
    <property type="term" value="P:cellular response to hormone stimulus"/>
    <property type="evidence" value="ECO:0007669"/>
    <property type="project" value="TreeGrafter"/>
</dbReference>
<feature type="transmembrane region" description="Helical" evidence="9">
    <location>
        <begin position="43"/>
        <end position="65"/>
    </location>
</feature>
<evidence type="ECO:0000256" key="3">
    <source>
        <dbReference type="ARBA" id="ARBA00022475"/>
    </source>
</evidence>
<keyword evidence="8" id="KW-0807">Transducer</keyword>
<dbReference type="GO" id="GO:0042277">
    <property type="term" value="F:peptide binding"/>
    <property type="evidence" value="ECO:0007669"/>
    <property type="project" value="TreeGrafter"/>
</dbReference>
<comment type="subcellular location">
    <subcellularLocation>
        <location evidence="1">Cell membrane</location>
        <topology evidence="1">Multi-pass membrane protein</topology>
    </subcellularLocation>
</comment>
<reference evidence="11" key="1">
    <citation type="submission" date="2021-05" db="EMBL/GenBank/DDBJ databases">
        <authorList>
            <person name="Alioto T."/>
            <person name="Alioto T."/>
            <person name="Gomez Garrido J."/>
        </authorList>
    </citation>
    <scope>NUCLEOTIDE SEQUENCE</scope>
</reference>